<feature type="compositionally biased region" description="Polar residues" evidence="1">
    <location>
        <begin position="1"/>
        <end position="10"/>
    </location>
</feature>
<gene>
    <name evidence="3" type="ORF">A4X03_0g864</name>
    <name evidence="2" type="ORF">JKIAZH3_G6364</name>
</gene>
<reference evidence="2" key="3">
    <citation type="submission" date="2020-10" db="EMBL/GenBank/DDBJ databases">
        <authorList>
            <person name="Sedaghatjoo S."/>
        </authorList>
    </citation>
    <scope>NUCLEOTIDE SEQUENCE</scope>
    <source>
        <strain evidence="2">AZH3</strain>
    </source>
</reference>
<keyword evidence="5" id="KW-1185">Reference proteome</keyword>
<feature type="compositionally biased region" description="Gly residues" evidence="1">
    <location>
        <begin position="98"/>
        <end position="113"/>
    </location>
</feature>
<evidence type="ECO:0000313" key="3">
    <source>
        <dbReference type="EMBL" id="KAE8264551.1"/>
    </source>
</evidence>
<protein>
    <submittedName>
        <fullName evidence="3">Uncharacterized protein</fullName>
    </submittedName>
</protein>
<evidence type="ECO:0000313" key="4">
    <source>
        <dbReference type="Proteomes" id="UP000077671"/>
    </source>
</evidence>
<feature type="region of interest" description="Disordered" evidence="1">
    <location>
        <begin position="1"/>
        <end position="25"/>
    </location>
</feature>
<evidence type="ECO:0000313" key="2">
    <source>
        <dbReference type="EMBL" id="CAD6906352.1"/>
    </source>
</evidence>
<name>A0A177V6V9_9BASI</name>
<evidence type="ECO:0000313" key="5">
    <source>
        <dbReference type="Proteomes" id="UP000836402"/>
    </source>
</evidence>
<feature type="region of interest" description="Disordered" evidence="1">
    <location>
        <begin position="39"/>
        <end position="58"/>
    </location>
</feature>
<feature type="region of interest" description="Disordered" evidence="1">
    <location>
        <begin position="64"/>
        <end position="115"/>
    </location>
</feature>
<sequence>MASFSSTSNFAPAASETDSGRADVAMSDAVPASSLSNMATDSIASGSGATSALQDSVSLSPARVAVQRGIPQPGFGGPQKRRALGKMPSHRMTASSGHGAGTSYGYGEQGDWGGEYEDSVARRMGEEKSLLDERIRERYIRELGDIFEAGR</sequence>
<proteinExistence type="predicted"/>
<dbReference type="EMBL" id="CAJHJG010000838">
    <property type="protein sequence ID" value="CAD6906352.1"/>
    <property type="molecule type" value="Genomic_DNA"/>
</dbReference>
<reference evidence="3" key="2">
    <citation type="journal article" date="2019" name="IMA Fungus">
        <title>Genome sequencing and comparison of five Tilletia species to identify candidate genes for the detection of regulated species infecting wheat.</title>
        <authorList>
            <person name="Nguyen H.D.T."/>
            <person name="Sultana T."/>
            <person name="Kesanakurti P."/>
            <person name="Hambleton S."/>
        </authorList>
    </citation>
    <scope>NUCLEOTIDE SEQUENCE</scope>
    <source>
        <strain evidence="3">DAOMC 238032</strain>
    </source>
</reference>
<reference evidence="3" key="1">
    <citation type="submission" date="2016-04" db="EMBL/GenBank/DDBJ databases">
        <authorList>
            <person name="Nguyen H.D."/>
            <person name="Kesanakurti P."/>
            <person name="Cullis J."/>
            <person name="Levesque C.A."/>
            <person name="Hambleton S."/>
        </authorList>
    </citation>
    <scope>NUCLEOTIDE SEQUENCE</scope>
    <source>
        <strain evidence="3">DAOMC 238032</strain>
    </source>
</reference>
<dbReference type="EMBL" id="LWDD02000059">
    <property type="protein sequence ID" value="KAE8264551.1"/>
    <property type="molecule type" value="Genomic_DNA"/>
</dbReference>
<dbReference type="Proteomes" id="UP000077671">
    <property type="component" value="Unassembled WGS sequence"/>
</dbReference>
<organism evidence="3 4">
    <name type="scientific">Tilletia caries</name>
    <name type="common">wheat bunt fungus</name>
    <dbReference type="NCBI Taxonomy" id="13290"/>
    <lineage>
        <taxon>Eukaryota</taxon>
        <taxon>Fungi</taxon>
        <taxon>Dikarya</taxon>
        <taxon>Basidiomycota</taxon>
        <taxon>Ustilaginomycotina</taxon>
        <taxon>Exobasidiomycetes</taxon>
        <taxon>Tilletiales</taxon>
        <taxon>Tilletiaceae</taxon>
        <taxon>Tilletia</taxon>
    </lineage>
</organism>
<accession>A0A177V6V9</accession>
<evidence type="ECO:0000256" key="1">
    <source>
        <dbReference type="SAM" id="MobiDB-lite"/>
    </source>
</evidence>
<dbReference type="Proteomes" id="UP000836402">
    <property type="component" value="Unassembled WGS sequence"/>
</dbReference>
<dbReference type="AlphaFoldDB" id="A0A177V6V9"/>
<comment type="caution">
    <text evidence="3">The sequence shown here is derived from an EMBL/GenBank/DDBJ whole genome shotgun (WGS) entry which is preliminary data.</text>
</comment>